<dbReference type="PANTHER" id="PTHR42899:SF1">
    <property type="entry name" value="SPERMATOGENESIS-ASSOCIATED PROTEIN 20"/>
    <property type="match status" value="1"/>
</dbReference>
<dbReference type="AlphaFoldDB" id="A0ABD4QHC1"/>
<proteinExistence type="predicted"/>
<dbReference type="PANTHER" id="PTHR42899">
    <property type="entry name" value="SPERMATOGENESIS-ASSOCIATED PROTEIN 20"/>
    <property type="match status" value="1"/>
</dbReference>
<evidence type="ECO:0000313" key="3">
    <source>
        <dbReference type="Proteomes" id="UP000676804"/>
    </source>
</evidence>
<accession>A0ABD4QHC1</accession>
<dbReference type="InterPro" id="IPR036249">
    <property type="entry name" value="Thioredoxin-like_sf"/>
</dbReference>
<dbReference type="RefSeq" id="WP_077233695.1">
    <property type="nucleotide sequence ID" value="NZ_JAGQFH010000008.1"/>
</dbReference>
<evidence type="ECO:0000259" key="1">
    <source>
        <dbReference type="Pfam" id="PF03190"/>
    </source>
</evidence>
<evidence type="ECO:0000313" key="2">
    <source>
        <dbReference type="EMBL" id="MBR8689388.1"/>
    </source>
</evidence>
<name>A0ABD4QHC1_9BACI</name>
<gene>
    <name evidence="2" type="ORF">KCQ59_06310</name>
</gene>
<dbReference type="EMBL" id="JAGQFH010000008">
    <property type="protein sequence ID" value="MBR8689388.1"/>
    <property type="molecule type" value="Genomic_DNA"/>
</dbReference>
<dbReference type="InterPro" id="IPR024705">
    <property type="entry name" value="Ssp411"/>
</dbReference>
<comment type="caution">
    <text evidence="2">The sequence shown here is derived from an EMBL/GenBank/DDBJ whole genome shotgun (WGS) entry which is preliminary data.</text>
</comment>
<dbReference type="SUPFAM" id="SSF52833">
    <property type="entry name" value="Thioredoxin-like"/>
    <property type="match status" value="1"/>
</dbReference>
<protein>
    <submittedName>
        <fullName evidence="2">DUF255 domain-containing protein</fullName>
    </submittedName>
</protein>
<reference evidence="2 3" key="1">
    <citation type="submission" date="2021-04" db="EMBL/GenBank/DDBJ databases">
        <title>Isolation of newly marine bacteria for enzymatic activity.</title>
        <authorList>
            <person name="Hadi W.A.M."/>
            <person name="Nair A.J.J."/>
            <person name="Edwin B.T."/>
        </authorList>
    </citation>
    <scope>NUCLEOTIDE SEQUENCE [LARGE SCALE GENOMIC DNA]</scope>
    <source>
        <strain evidence="2 3">B28A</strain>
    </source>
</reference>
<sequence length="78" mass="9242">MPNNQTPNPLITEKSPYLLQHAHTPVHWYPWGQEAFDKAKRENKPVLVSIGYATCHWCHYIFLWKGLYHIMCSKTFKV</sequence>
<dbReference type="Pfam" id="PF03190">
    <property type="entry name" value="Thioredox_DsbH"/>
    <property type="match status" value="1"/>
</dbReference>
<dbReference type="InterPro" id="IPR004879">
    <property type="entry name" value="Ssp411-like_TRX"/>
</dbReference>
<organism evidence="2 3">
    <name type="scientific">Bacillus australimaris</name>
    <dbReference type="NCBI Taxonomy" id="1326968"/>
    <lineage>
        <taxon>Bacteria</taxon>
        <taxon>Bacillati</taxon>
        <taxon>Bacillota</taxon>
        <taxon>Bacilli</taxon>
        <taxon>Bacillales</taxon>
        <taxon>Bacillaceae</taxon>
        <taxon>Bacillus</taxon>
    </lineage>
</organism>
<dbReference type="Gene3D" id="3.40.30.10">
    <property type="entry name" value="Glutaredoxin"/>
    <property type="match status" value="1"/>
</dbReference>
<dbReference type="Proteomes" id="UP000676804">
    <property type="component" value="Unassembled WGS sequence"/>
</dbReference>
<feature type="domain" description="Spermatogenesis-associated protein 20-like TRX" evidence="1">
    <location>
        <begin position="8"/>
        <end position="60"/>
    </location>
</feature>